<dbReference type="InterPro" id="IPR000504">
    <property type="entry name" value="RRM_dom"/>
</dbReference>
<dbReference type="InterPro" id="IPR012677">
    <property type="entry name" value="Nucleotide-bd_a/b_plait_sf"/>
</dbReference>
<dbReference type="Proteomes" id="UP000297890">
    <property type="component" value="Unassembled WGS sequence"/>
</dbReference>
<dbReference type="SMART" id="SM00360">
    <property type="entry name" value="RRM"/>
    <property type="match status" value="1"/>
</dbReference>
<dbReference type="PROSITE" id="PS50102">
    <property type="entry name" value="RRM"/>
    <property type="match status" value="1"/>
</dbReference>
<dbReference type="SUPFAM" id="SSF54928">
    <property type="entry name" value="RNA-binding domain, RBD"/>
    <property type="match status" value="1"/>
</dbReference>
<dbReference type="OrthoDB" id="9798855at2"/>
<dbReference type="Gene3D" id="3.30.70.330">
    <property type="match status" value="1"/>
</dbReference>
<evidence type="ECO:0000256" key="1">
    <source>
        <dbReference type="ARBA" id="ARBA00022884"/>
    </source>
</evidence>
<keyword evidence="1" id="KW-0694">RNA-binding</keyword>
<name>A0A4Z0FFZ0_9GAMM</name>
<feature type="domain" description="RRM" evidence="3">
    <location>
        <begin position="3"/>
        <end position="80"/>
    </location>
</feature>
<dbReference type="PANTHER" id="PTHR48027">
    <property type="entry name" value="HETEROGENEOUS NUCLEAR RIBONUCLEOPROTEIN 87F-RELATED"/>
    <property type="match status" value="1"/>
</dbReference>
<organism evidence="4 5">
    <name type="scientific">Candidatus Macondimonas diazotrophica</name>
    <dbReference type="NCBI Taxonomy" id="2305248"/>
    <lineage>
        <taxon>Bacteria</taxon>
        <taxon>Pseudomonadati</taxon>
        <taxon>Pseudomonadota</taxon>
        <taxon>Gammaproteobacteria</taxon>
        <taxon>Chromatiales</taxon>
        <taxon>Ectothiorhodospiraceae</taxon>
        <taxon>Candidatus Macondimonas</taxon>
    </lineage>
</organism>
<evidence type="ECO:0000313" key="5">
    <source>
        <dbReference type="Proteomes" id="UP000297890"/>
    </source>
</evidence>
<evidence type="ECO:0000259" key="3">
    <source>
        <dbReference type="PROSITE" id="PS50102"/>
    </source>
</evidence>
<evidence type="ECO:0000313" key="4">
    <source>
        <dbReference type="EMBL" id="TFZ84251.1"/>
    </source>
</evidence>
<protein>
    <submittedName>
        <fullName evidence="4">RNA-binding protein</fullName>
    </submittedName>
</protein>
<sequence length="98" mass="10407">MPKSIYVGNLPFNATEDEVRSLFEAHGSVLSVKLISDRETGRPRGFGFVEMESSDAAAAISALDGADMNGRSLRVNEAMDRAAGPGGPRRGPGGPRRF</sequence>
<dbReference type="Pfam" id="PF00076">
    <property type="entry name" value="RRM_1"/>
    <property type="match status" value="1"/>
</dbReference>
<dbReference type="InterPro" id="IPR052462">
    <property type="entry name" value="SLIRP/GR-RBP-like"/>
</dbReference>
<reference evidence="4 5" key="1">
    <citation type="journal article" date="2019" name="ISME J.">
        <title>Candidatus Macondimonas diazotrophica, a novel gammaproteobacterial genus dominating crude-oil-contaminated coastal sediments.</title>
        <authorList>
            <person name="Karthikeyan S."/>
            <person name="Konstantinidis K."/>
        </authorList>
    </citation>
    <scope>NUCLEOTIDE SEQUENCE [LARGE SCALE GENOMIC DNA]</scope>
    <source>
        <strain evidence="4 5">KTK01</strain>
    </source>
</reference>
<dbReference type="GO" id="GO:0003723">
    <property type="term" value="F:RNA binding"/>
    <property type="evidence" value="ECO:0007669"/>
    <property type="project" value="UniProtKB-KW"/>
</dbReference>
<gene>
    <name evidence="4" type="ORF">E4680_00700</name>
</gene>
<feature type="compositionally biased region" description="Gly residues" evidence="2">
    <location>
        <begin position="84"/>
        <end position="98"/>
    </location>
</feature>
<accession>A0A4Z0FFZ0</accession>
<dbReference type="AlphaFoldDB" id="A0A4Z0FFZ0"/>
<dbReference type="EMBL" id="SRIO01000001">
    <property type="protein sequence ID" value="TFZ84251.1"/>
    <property type="molecule type" value="Genomic_DNA"/>
</dbReference>
<evidence type="ECO:0000256" key="2">
    <source>
        <dbReference type="SAM" id="MobiDB-lite"/>
    </source>
</evidence>
<dbReference type="InterPro" id="IPR035979">
    <property type="entry name" value="RBD_domain_sf"/>
</dbReference>
<keyword evidence="5" id="KW-1185">Reference proteome</keyword>
<proteinExistence type="predicted"/>
<comment type="caution">
    <text evidence="4">The sequence shown here is derived from an EMBL/GenBank/DDBJ whole genome shotgun (WGS) entry which is preliminary data.</text>
</comment>
<feature type="region of interest" description="Disordered" evidence="2">
    <location>
        <begin position="77"/>
        <end position="98"/>
    </location>
</feature>